<reference evidence="2 3" key="1">
    <citation type="submission" date="2018-12" db="EMBL/GenBank/DDBJ databases">
        <title>Complete genome sequencing of Tabrizicola sp. K13M18.</title>
        <authorList>
            <person name="Bae J.-W."/>
        </authorList>
    </citation>
    <scope>NUCLEOTIDE SEQUENCE [LARGE SCALE GENOMIC DNA]</scope>
    <source>
        <strain evidence="2 3">K13M18</strain>
    </source>
</reference>
<evidence type="ECO:0000256" key="1">
    <source>
        <dbReference type="SAM" id="MobiDB-lite"/>
    </source>
</evidence>
<dbReference type="KEGG" id="taw:EI545_12065"/>
<sequence>MTDAKLPLIHKAPVEGLMVHVARTGLAIGDSAWLDRLGDGRIGVFARLRQPIFGLIPRQKAGLVGHLGPMAEEIVAPSLAHGDALRVRIIDLVPEHLSNGFPPEVYISVWGDPRHLQPILQAAGLADPSEGAQPGRFSTLKPAYGS</sequence>
<dbReference type="Proteomes" id="UP000282002">
    <property type="component" value="Chromosome"/>
</dbReference>
<proteinExistence type="predicted"/>
<dbReference type="EMBL" id="CP034328">
    <property type="protein sequence ID" value="AZL59509.1"/>
    <property type="molecule type" value="Genomic_DNA"/>
</dbReference>
<evidence type="ECO:0000313" key="3">
    <source>
        <dbReference type="Proteomes" id="UP000282002"/>
    </source>
</evidence>
<dbReference type="OrthoDB" id="7689785at2"/>
<evidence type="ECO:0000313" key="2">
    <source>
        <dbReference type="EMBL" id="AZL59509.1"/>
    </source>
</evidence>
<keyword evidence="3" id="KW-1185">Reference proteome</keyword>
<protein>
    <submittedName>
        <fullName evidence="2">Uncharacterized protein</fullName>
    </submittedName>
</protein>
<dbReference type="AlphaFoldDB" id="A0A3S8U7K1"/>
<accession>A0A3S8U7K1</accession>
<organism evidence="2 3">
    <name type="scientific">Tabrizicola piscis</name>
    <dbReference type="NCBI Taxonomy" id="2494374"/>
    <lineage>
        <taxon>Bacteria</taxon>
        <taxon>Pseudomonadati</taxon>
        <taxon>Pseudomonadota</taxon>
        <taxon>Alphaproteobacteria</taxon>
        <taxon>Rhodobacterales</taxon>
        <taxon>Paracoccaceae</taxon>
        <taxon>Tabrizicola</taxon>
    </lineage>
</organism>
<name>A0A3S8U7K1_9RHOB</name>
<dbReference type="RefSeq" id="WP_125325704.1">
    <property type="nucleotide sequence ID" value="NZ_CP034328.1"/>
</dbReference>
<feature type="region of interest" description="Disordered" evidence="1">
    <location>
        <begin position="127"/>
        <end position="146"/>
    </location>
</feature>
<gene>
    <name evidence="2" type="ORF">EI545_12065</name>
</gene>